<evidence type="ECO:0000256" key="4">
    <source>
        <dbReference type="ARBA" id="ARBA00022664"/>
    </source>
</evidence>
<evidence type="ECO:0000256" key="5">
    <source>
        <dbReference type="ARBA" id="ARBA00023161"/>
    </source>
</evidence>
<dbReference type="Pfam" id="PF16741">
    <property type="entry name" value="mRNA_decap_C"/>
    <property type="match status" value="1"/>
</dbReference>
<dbReference type="InterPro" id="IPR018497">
    <property type="entry name" value="Peptidase_M13_C"/>
</dbReference>
<keyword evidence="4" id="KW-0507">mRNA processing</keyword>
<dbReference type="PROSITE" id="PS51885">
    <property type="entry name" value="NEPRILYSIN"/>
    <property type="match status" value="1"/>
</dbReference>
<dbReference type="InterPro" id="IPR010334">
    <property type="entry name" value="Dcp1"/>
</dbReference>
<dbReference type="GO" id="GO:0004222">
    <property type="term" value="F:metalloendopeptidase activity"/>
    <property type="evidence" value="ECO:0000318"/>
    <property type="project" value="GO_Central"/>
</dbReference>
<dbReference type="Gene3D" id="2.30.29.30">
    <property type="entry name" value="Pleckstrin-homology domain (PH domain)/Phosphotyrosine-binding domain (PTB)"/>
    <property type="match status" value="1"/>
</dbReference>
<dbReference type="SUPFAM" id="SSF50729">
    <property type="entry name" value="PH domain-like"/>
    <property type="match status" value="1"/>
</dbReference>
<comment type="similarity">
    <text evidence="2">Belongs to the DCP1 family.</text>
</comment>
<evidence type="ECO:0000313" key="7">
    <source>
        <dbReference type="Proteomes" id="UP000005239"/>
    </source>
</evidence>
<dbReference type="GO" id="GO:0000184">
    <property type="term" value="P:nuclear-transcribed mRNA catabolic process, nonsense-mediated decay"/>
    <property type="evidence" value="ECO:0007669"/>
    <property type="project" value="UniProtKB-KW"/>
</dbReference>
<keyword evidence="7" id="KW-1185">Reference proteome</keyword>
<dbReference type="EnsemblMetazoa" id="PPA06035.1">
    <property type="protein sequence ID" value="PPA06035.1"/>
    <property type="gene ID" value="WBGene00095589"/>
</dbReference>
<keyword evidence="3" id="KW-0963">Cytoplasm</keyword>
<dbReference type="Proteomes" id="UP000005239">
    <property type="component" value="Unassembled WGS sequence"/>
</dbReference>
<protein>
    <submittedName>
        <fullName evidence="6">Peptidase</fullName>
    </submittedName>
</protein>
<dbReference type="GO" id="GO:0000290">
    <property type="term" value="P:deadenylation-dependent decapping of nuclear-transcribed mRNA"/>
    <property type="evidence" value="ECO:0007669"/>
    <property type="project" value="InterPro"/>
</dbReference>
<dbReference type="PANTHER" id="PTHR16290">
    <property type="entry name" value="TRANSCRIPTION FACTOR SMIF DECAPPING ENZYME DCP1"/>
    <property type="match status" value="1"/>
</dbReference>
<comment type="subcellular location">
    <subcellularLocation>
        <location evidence="1">Cytoplasm</location>
    </subcellularLocation>
</comment>
<dbReference type="GO" id="GO:0005737">
    <property type="term" value="C:cytoplasm"/>
    <property type="evidence" value="ECO:0007669"/>
    <property type="project" value="UniProtKB-SubCell"/>
</dbReference>
<sequence>MIINLVNIDWQLYTRVTEGLMYNAFNGIEFNSIVLLAPIFYPIIWENSSDTTMLGFAAVLAHEIFHSFIKNDMKYSREIFRKEADCIIDHFNASCAAWTTNACRSGKQTFEEDGPDVEGLSVAYDLLKNSYRQEQLKQLEYEEFGITREEAFFYAFGVRFCSAFEDDPTDEHSSDNVRLNAIVSMLPQFSTAFGCKLGDEEYSTDSSSCHLFGPQSGMPRVRLPMHNIGDKISQIKNENVKNSTDATIATNAVFDQIGIDPNDARTQGDMVMTTRKADPINEAKNLMIIQRIDICAEAILDKATHTALYKFNTSARAWEKTEIDGAMFIYKRADHPIYSLMIANRQSPEDLIEPILPKIKVKMDKPYLFFCKARITPPPKAVMDNTSTGSNGFLNMLMSGGATITSSTKHQPIDSVCASEASQAKCSATSAADFLRDLVRQSRVSELQLQGMNPSASAASLAAYSNQSVHGSDAGDIAELESMAGALSIGIDTGDGGTRGPLSPTGSNRTTHGLDKHQLAMGLVQLLQTDDEFLAKVHQAYVEALNRRIGA</sequence>
<keyword evidence="5" id="KW-0866">Nonsense-mediated mRNA decay</keyword>
<dbReference type="CDD" id="cd09804">
    <property type="entry name" value="Dcp1"/>
    <property type="match status" value="1"/>
</dbReference>
<dbReference type="InterPro" id="IPR031953">
    <property type="entry name" value="mRNA_decap_C"/>
</dbReference>
<dbReference type="SUPFAM" id="SSF55486">
    <property type="entry name" value="Metalloproteases ('zincins'), catalytic domain"/>
    <property type="match status" value="1"/>
</dbReference>
<organism evidence="6 7">
    <name type="scientific">Pristionchus pacificus</name>
    <name type="common">Parasitic nematode worm</name>
    <dbReference type="NCBI Taxonomy" id="54126"/>
    <lineage>
        <taxon>Eukaryota</taxon>
        <taxon>Metazoa</taxon>
        <taxon>Ecdysozoa</taxon>
        <taxon>Nematoda</taxon>
        <taxon>Chromadorea</taxon>
        <taxon>Rhabditida</taxon>
        <taxon>Rhabditina</taxon>
        <taxon>Diplogasteromorpha</taxon>
        <taxon>Diplogasteroidea</taxon>
        <taxon>Neodiplogasteridae</taxon>
        <taxon>Pristionchus</taxon>
    </lineage>
</organism>
<dbReference type="InterPro" id="IPR024079">
    <property type="entry name" value="MetalloPept_cat_dom_sf"/>
</dbReference>
<evidence type="ECO:0000256" key="1">
    <source>
        <dbReference type="ARBA" id="ARBA00004496"/>
    </source>
</evidence>
<evidence type="ECO:0000313" key="6">
    <source>
        <dbReference type="EnsemblMetazoa" id="PPA06035.1"/>
    </source>
</evidence>
<name>A0A2A6C3X0_PRIPA</name>
<reference evidence="6" key="2">
    <citation type="submission" date="2022-06" db="UniProtKB">
        <authorList>
            <consortium name="EnsemblMetazoa"/>
        </authorList>
    </citation>
    <scope>IDENTIFICATION</scope>
    <source>
        <strain evidence="6">PS312</strain>
    </source>
</reference>
<gene>
    <name evidence="6" type="primary">WBGene00095589</name>
</gene>
<evidence type="ECO:0000256" key="3">
    <source>
        <dbReference type="ARBA" id="ARBA00022490"/>
    </source>
</evidence>
<dbReference type="AlphaFoldDB" id="A0A2A6C3X0"/>
<dbReference type="PANTHER" id="PTHR16290:SF0">
    <property type="entry name" value="DECAPPING PROTEIN 1, ISOFORM A"/>
    <property type="match status" value="1"/>
</dbReference>
<dbReference type="GO" id="GO:0008047">
    <property type="term" value="F:enzyme activator activity"/>
    <property type="evidence" value="ECO:0007669"/>
    <property type="project" value="InterPro"/>
</dbReference>
<dbReference type="GO" id="GO:0016485">
    <property type="term" value="P:protein processing"/>
    <property type="evidence" value="ECO:0000318"/>
    <property type="project" value="GO_Central"/>
</dbReference>
<proteinExistence type="inferred from homology"/>
<accession>A0A8R1Y5T3</accession>
<dbReference type="InterPro" id="IPR000718">
    <property type="entry name" value="Peptidase_M13"/>
</dbReference>
<accession>A0A2A6C3X0</accession>
<dbReference type="GO" id="GO:0006397">
    <property type="term" value="P:mRNA processing"/>
    <property type="evidence" value="ECO:0007669"/>
    <property type="project" value="UniProtKB-KW"/>
</dbReference>
<dbReference type="Pfam" id="PF01431">
    <property type="entry name" value="Peptidase_M13"/>
    <property type="match status" value="1"/>
</dbReference>
<dbReference type="InterPro" id="IPR011993">
    <property type="entry name" value="PH-like_dom_sf"/>
</dbReference>
<dbReference type="GO" id="GO:0005886">
    <property type="term" value="C:plasma membrane"/>
    <property type="evidence" value="ECO:0000318"/>
    <property type="project" value="GO_Central"/>
</dbReference>
<reference evidence="7" key="1">
    <citation type="journal article" date="2008" name="Nat. Genet.">
        <title>The Pristionchus pacificus genome provides a unique perspective on nematode lifestyle and parasitism.</title>
        <authorList>
            <person name="Dieterich C."/>
            <person name="Clifton S.W."/>
            <person name="Schuster L.N."/>
            <person name="Chinwalla A."/>
            <person name="Delehaunty K."/>
            <person name="Dinkelacker I."/>
            <person name="Fulton L."/>
            <person name="Fulton R."/>
            <person name="Godfrey J."/>
            <person name="Minx P."/>
            <person name="Mitreva M."/>
            <person name="Roeseler W."/>
            <person name="Tian H."/>
            <person name="Witte H."/>
            <person name="Yang S.P."/>
            <person name="Wilson R.K."/>
            <person name="Sommer R.J."/>
        </authorList>
    </citation>
    <scope>NUCLEOTIDE SEQUENCE [LARGE SCALE GENOMIC DNA]</scope>
    <source>
        <strain evidence="7">PS312</strain>
    </source>
</reference>
<dbReference type="Pfam" id="PF06058">
    <property type="entry name" value="DCP1"/>
    <property type="match status" value="1"/>
</dbReference>
<dbReference type="Gene3D" id="3.40.390.10">
    <property type="entry name" value="Collagenase (Catalytic Domain)"/>
    <property type="match status" value="1"/>
</dbReference>
<dbReference type="Gene3D" id="6.10.140.2030">
    <property type="match status" value="1"/>
</dbReference>
<evidence type="ECO:0000256" key="2">
    <source>
        <dbReference type="ARBA" id="ARBA00008778"/>
    </source>
</evidence>